<evidence type="ECO:0008006" key="5">
    <source>
        <dbReference type="Google" id="ProtNLM"/>
    </source>
</evidence>
<dbReference type="Gene3D" id="1.20.910.10">
    <property type="entry name" value="Heme oxygenase-like"/>
    <property type="match status" value="1"/>
</dbReference>
<feature type="domain" description="Pyridoxamine kinase/Phosphomethylpyrimidine kinase" evidence="2">
    <location>
        <begin position="21"/>
        <end position="212"/>
    </location>
</feature>
<dbReference type="InterPro" id="IPR004305">
    <property type="entry name" value="Thiaminase-2/PQQC"/>
</dbReference>
<dbReference type="InterPro" id="IPR029056">
    <property type="entry name" value="Ribokinase-like"/>
</dbReference>
<dbReference type="Gene3D" id="3.40.1190.20">
    <property type="match status" value="1"/>
</dbReference>
<evidence type="ECO:0000313" key="3">
    <source>
        <dbReference type="EMBL" id="KIO25576.1"/>
    </source>
</evidence>
<proteinExistence type="predicted"/>
<dbReference type="GO" id="GO:0008902">
    <property type="term" value="F:hydroxymethylpyrimidine kinase activity"/>
    <property type="evidence" value="ECO:0007669"/>
    <property type="project" value="TreeGrafter"/>
</dbReference>
<reference evidence="3 4" key="1">
    <citation type="submission" date="2014-04" db="EMBL/GenBank/DDBJ databases">
        <authorList>
            <consortium name="DOE Joint Genome Institute"/>
            <person name="Kuo A."/>
            <person name="Girlanda M."/>
            <person name="Perotto S."/>
            <person name="Kohler A."/>
            <person name="Nagy L.G."/>
            <person name="Floudas D."/>
            <person name="Copeland A."/>
            <person name="Barry K.W."/>
            <person name="Cichocki N."/>
            <person name="Veneault-Fourrey C."/>
            <person name="LaButti K."/>
            <person name="Lindquist E.A."/>
            <person name="Lipzen A."/>
            <person name="Lundell T."/>
            <person name="Morin E."/>
            <person name="Murat C."/>
            <person name="Sun H."/>
            <person name="Tunlid A."/>
            <person name="Henrissat B."/>
            <person name="Grigoriev I.V."/>
            <person name="Hibbett D.S."/>
            <person name="Martin F."/>
            <person name="Nordberg H.P."/>
            <person name="Cantor M.N."/>
            <person name="Hua S.X."/>
        </authorList>
    </citation>
    <scope>NUCLEOTIDE SEQUENCE [LARGE SCALE GENOMIC DNA]</scope>
    <source>
        <strain evidence="3 4">MUT 4182</strain>
    </source>
</reference>
<dbReference type="SUPFAM" id="SSF48613">
    <property type="entry name" value="Heme oxygenase-like"/>
    <property type="match status" value="1"/>
</dbReference>
<evidence type="ECO:0000259" key="2">
    <source>
        <dbReference type="Pfam" id="PF08543"/>
    </source>
</evidence>
<feature type="domain" description="Pyridoxamine kinase/Phosphomethylpyrimidine kinase" evidence="2">
    <location>
        <begin position="249"/>
        <end position="327"/>
    </location>
</feature>
<dbReference type="EMBL" id="KN823039">
    <property type="protein sequence ID" value="KIO25576.1"/>
    <property type="molecule type" value="Genomic_DNA"/>
</dbReference>
<dbReference type="Pfam" id="PF08543">
    <property type="entry name" value="Phos_pyr_kin"/>
    <property type="match status" value="2"/>
</dbReference>
<gene>
    <name evidence="3" type="ORF">M407DRAFT_75517</name>
</gene>
<dbReference type="AlphaFoldDB" id="A0A0C3QGP8"/>
<protein>
    <recommendedName>
        <fullName evidence="5">Pyridoxamine kinase/Phosphomethylpyrimidine kinase domain-containing protein</fullName>
    </recommendedName>
</protein>
<dbReference type="InterPro" id="IPR004399">
    <property type="entry name" value="HMP/HMP-P_kinase_dom"/>
</dbReference>
<dbReference type="Pfam" id="PF03070">
    <property type="entry name" value="TENA_THI-4"/>
    <property type="match status" value="1"/>
</dbReference>
<reference evidence="4" key="2">
    <citation type="submission" date="2015-01" db="EMBL/GenBank/DDBJ databases">
        <title>Evolutionary Origins and Diversification of the Mycorrhizal Mutualists.</title>
        <authorList>
            <consortium name="DOE Joint Genome Institute"/>
            <consortium name="Mycorrhizal Genomics Consortium"/>
            <person name="Kohler A."/>
            <person name="Kuo A."/>
            <person name="Nagy L.G."/>
            <person name="Floudas D."/>
            <person name="Copeland A."/>
            <person name="Barry K.W."/>
            <person name="Cichocki N."/>
            <person name="Veneault-Fourrey C."/>
            <person name="LaButti K."/>
            <person name="Lindquist E.A."/>
            <person name="Lipzen A."/>
            <person name="Lundell T."/>
            <person name="Morin E."/>
            <person name="Murat C."/>
            <person name="Riley R."/>
            <person name="Ohm R."/>
            <person name="Sun H."/>
            <person name="Tunlid A."/>
            <person name="Henrissat B."/>
            <person name="Grigoriev I.V."/>
            <person name="Hibbett D.S."/>
            <person name="Martin F."/>
        </authorList>
    </citation>
    <scope>NUCLEOTIDE SEQUENCE [LARGE SCALE GENOMIC DNA]</scope>
    <source>
        <strain evidence="4">MUT 4182</strain>
    </source>
</reference>
<name>A0A0C3QGP8_9AGAM</name>
<dbReference type="Proteomes" id="UP000054248">
    <property type="component" value="Unassembled WGS sequence"/>
</dbReference>
<dbReference type="GO" id="GO:0005829">
    <property type="term" value="C:cytosol"/>
    <property type="evidence" value="ECO:0007669"/>
    <property type="project" value="TreeGrafter"/>
</dbReference>
<dbReference type="PANTHER" id="PTHR20858">
    <property type="entry name" value="PHOSPHOMETHYLPYRIMIDINE KINASE"/>
    <property type="match status" value="1"/>
</dbReference>
<dbReference type="PANTHER" id="PTHR20858:SF17">
    <property type="entry name" value="HYDROXYMETHYLPYRIMIDINE_PHOSPHOMETHYLPYRIMIDINE KINASE THI20-RELATED"/>
    <property type="match status" value="1"/>
</dbReference>
<evidence type="ECO:0000313" key="4">
    <source>
        <dbReference type="Proteomes" id="UP000054248"/>
    </source>
</evidence>
<dbReference type="GO" id="GO:0009228">
    <property type="term" value="P:thiamine biosynthetic process"/>
    <property type="evidence" value="ECO:0007669"/>
    <property type="project" value="InterPro"/>
</dbReference>
<dbReference type="SUPFAM" id="SSF53613">
    <property type="entry name" value="Ribokinase-like"/>
    <property type="match status" value="1"/>
</dbReference>
<dbReference type="CDD" id="cd01169">
    <property type="entry name" value="HMPP_kinase"/>
    <property type="match status" value="1"/>
</dbReference>
<dbReference type="OrthoDB" id="10028886at2759"/>
<dbReference type="CDD" id="cd19367">
    <property type="entry name" value="TenA_C_ScTHI20-like"/>
    <property type="match status" value="1"/>
</dbReference>
<feature type="domain" description="Thiaminase-2/PQQC" evidence="1">
    <location>
        <begin position="356"/>
        <end position="567"/>
    </location>
</feature>
<accession>A0A0C3QGP8</accession>
<keyword evidence="4" id="KW-1185">Reference proteome</keyword>
<dbReference type="GO" id="GO:0008972">
    <property type="term" value="F:phosphomethylpyrimidine kinase activity"/>
    <property type="evidence" value="ECO:0007669"/>
    <property type="project" value="InterPro"/>
</dbReference>
<dbReference type="STRING" id="1051891.A0A0C3QGP8"/>
<dbReference type="InterPro" id="IPR016084">
    <property type="entry name" value="Haem_Oase-like_multi-hlx"/>
</dbReference>
<dbReference type="InterPro" id="IPR013749">
    <property type="entry name" value="PM/HMP-P_kinase-1"/>
</dbReference>
<evidence type="ECO:0000259" key="1">
    <source>
        <dbReference type="Pfam" id="PF03070"/>
    </source>
</evidence>
<organism evidence="3 4">
    <name type="scientific">Tulasnella calospora MUT 4182</name>
    <dbReference type="NCBI Taxonomy" id="1051891"/>
    <lineage>
        <taxon>Eukaryota</taxon>
        <taxon>Fungi</taxon>
        <taxon>Dikarya</taxon>
        <taxon>Basidiomycota</taxon>
        <taxon>Agaricomycotina</taxon>
        <taxon>Agaricomycetes</taxon>
        <taxon>Cantharellales</taxon>
        <taxon>Tulasnellaceae</taxon>
        <taxon>Tulasnella</taxon>
    </lineage>
</organism>
<dbReference type="HOGENOM" id="CLU_020520_2_1_1"/>
<sequence>MSVSSNRPGAIPSVLTIAGTDSSGGAGVLADIKTITALGCYGSAAITALTAQNTTGVRGIHPCPPSFVLEQLTAIFDDIPVQAIKTGMLYDSTVIEAVVKELIARRRALGGAFPSIVVDPVMVSTSGHTLLQEDAVAYLCADMLPLATLVTPNIPEAELILKQLTGSGVKEDIRSIPGMISAAENISNACSGSSVLVKGGHLELTISDILATRDAGLVPIDRLHWYQQCGPDEPEILRLARTSSIEKRTDERVVADVLWTGGTGHLFIRPLVESNSTHGTGCTLAAAIACELAKGVPMVKAVEIAANYTHQAIATAVPMGRGHGPLNHLHASTSRVLPSPTITCPAPFISTLVRSTQELWNDYVQHRFVVQLGKGILPQANFVHFIKQDYHYLKHYARAYGLLAAKSSTFSSLDSCARTIAHVVRETGMHVAYCQTFGVTENELLNTPESAALSGYTTYILEAGLRGDDLTLLVALLACLLGYGEVGLWLKRNALTPDSGFYVKGNPYEKWINDYSGNDYQAAVRIGIETLENRISQDPPSAAKYAELLQVWERVVKLEIAFWDMAMALS</sequence>